<reference evidence="1 2" key="1">
    <citation type="journal article" date="2018" name="Nat. Biotechnol.">
        <title>A standardized bacterial taxonomy based on genome phylogeny substantially revises the tree of life.</title>
        <authorList>
            <person name="Parks D.H."/>
            <person name="Chuvochina M."/>
            <person name="Waite D.W."/>
            <person name="Rinke C."/>
            <person name="Skarshewski A."/>
            <person name="Chaumeil P.A."/>
            <person name="Hugenholtz P."/>
        </authorList>
    </citation>
    <scope>NUCLEOTIDE SEQUENCE [LARGE SCALE GENOMIC DNA]</scope>
    <source>
        <strain evidence="1">UBA11978</strain>
    </source>
</reference>
<sequence length="87" mass="10503">MLVYSGVCDRVFFNVDFDYNLENIMKKMWRIVDKYKPQTGMTNTQIDSGVSYMVVYWHNNTKSYLPMHRFNNELMDNGKRRYMAKNV</sequence>
<name>A0A350NZS4_9ALTE</name>
<comment type="caution">
    <text evidence="1">The sequence shown here is derived from an EMBL/GenBank/DDBJ whole genome shotgun (WGS) entry which is preliminary data.</text>
</comment>
<dbReference type="EMBL" id="DNAN01000079">
    <property type="protein sequence ID" value="HAW74541.1"/>
    <property type="molecule type" value="Genomic_DNA"/>
</dbReference>
<protein>
    <submittedName>
        <fullName evidence="1">Uncharacterized protein</fullName>
    </submittedName>
</protein>
<proteinExistence type="predicted"/>
<gene>
    <name evidence="1" type="ORF">DCW74_02265</name>
</gene>
<dbReference type="Proteomes" id="UP000263517">
    <property type="component" value="Unassembled WGS sequence"/>
</dbReference>
<organism evidence="1 2">
    <name type="scientific">Alteromonas australica</name>
    <dbReference type="NCBI Taxonomy" id="589873"/>
    <lineage>
        <taxon>Bacteria</taxon>
        <taxon>Pseudomonadati</taxon>
        <taxon>Pseudomonadota</taxon>
        <taxon>Gammaproteobacteria</taxon>
        <taxon>Alteromonadales</taxon>
        <taxon>Alteromonadaceae</taxon>
        <taxon>Alteromonas/Salinimonas group</taxon>
        <taxon>Alteromonas</taxon>
    </lineage>
</organism>
<accession>A0A350NZS4</accession>
<evidence type="ECO:0000313" key="2">
    <source>
        <dbReference type="Proteomes" id="UP000263517"/>
    </source>
</evidence>
<dbReference type="AlphaFoldDB" id="A0A350NZS4"/>
<evidence type="ECO:0000313" key="1">
    <source>
        <dbReference type="EMBL" id="HAW74541.1"/>
    </source>
</evidence>